<gene>
    <name evidence="1" type="ORF">GDO81_028975</name>
</gene>
<dbReference type="Proteomes" id="UP000824782">
    <property type="component" value="Unassembled WGS sequence"/>
</dbReference>
<evidence type="ECO:0000313" key="1">
    <source>
        <dbReference type="EMBL" id="KAG8535267.1"/>
    </source>
</evidence>
<evidence type="ECO:0000313" key="2">
    <source>
        <dbReference type="Proteomes" id="UP000824782"/>
    </source>
</evidence>
<comment type="caution">
    <text evidence="1">The sequence shown here is derived from an EMBL/GenBank/DDBJ whole genome shotgun (WGS) entry which is preliminary data.</text>
</comment>
<proteinExistence type="predicted"/>
<keyword evidence="2" id="KW-1185">Reference proteome</keyword>
<name>A0AAV6YD65_ENGPU</name>
<protein>
    <recommendedName>
        <fullName evidence="3">Secreted protein</fullName>
    </recommendedName>
</protein>
<dbReference type="AlphaFoldDB" id="A0AAV6YD65"/>
<reference evidence="1" key="1">
    <citation type="thesis" date="2020" institute="ProQuest LLC" country="789 East Eisenhower Parkway, Ann Arbor, MI, USA">
        <title>Comparative Genomics and Chromosome Evolution.</title>
        <authorList>
            <person name="Mudd A.B."/>
        </authorList>
    </citation>
    <scope>NUCLEOTIDE SEQUENCE</scope>
    <source>
        <strain evidence="1">237g6f4</strain>
        <tissue evidence="1">Blood</tissue>
    </source>
</reference>
<organism evidence="1 2">
    <name type="scientific">Engystomops pustulosus</name>
    <name type="common">Tungara frog</name>
    <name type="synonym">Physalaemus pustulosus</name>
    <dbReference type="NCBI Taxonomy" id="76066"/>
    <lineage>
        <taxon>Eukaryota</taxon>
        <taxon>Metazoa</taxon>
        <taxon>Chordata</taxon>
        <taxon>Craniata</taxon>
        <taxon>Vertebrata</taxon>
        <taxon>Euteleostomi</taxon>
        <taxon>Amphibia</taxon>
        <taxon>Batrachia</taxon>
        <taxon>Anura</taxon>
        <taxon>Neobatrachia</taxon>
        <taxon>Hyloidea</taxon>
        <taxon>Leptodactylidae</taxon>
        <taxon>Leiuperinae</taxon>
        <taxon>Engystomops</taxon>
    </lineage>
</organism>
<evidence type="ECO:0008006" key="3">
    <source>
        <dbReference type="Google" id="ProtNLM"/>
    </source>
</evidence>
<accession>A0AAV6YD65</accession>
<dbReference type="EMBL" id="WNYA01072386">
    <property type="protein sequence ID" value="KAG8535267.1"/>
    <property type="molecule type" value="Genomic_DNA"/>
</dbReference>
<sequence>MGWAGSGSPPLAADVLGPLRAGAACSMALCACTGLLQSCCCHATHARGCSHSHPCMLGASDARCRRQCSYPGHMCRHCLKVGT</sequence>